<name>A0A6A7Y3X2_9HYPH</name>
<protein>
    <submittedName>
        <fullName evidence="3">HIT family protein</fullName>
    </submittedName>
</protein>
<organism evidence="3 4">
    <name type="scientific">Segnochrobactrum spirostomi</name>
    <dbReference type="NCBI Taxonomy" id="2608987"/>
    <lineage>
        <taxon>Bacteria</taxon>
        <taxon>Pseudomonadati</taxon>
        <taxon>Pseudomonadota</taxon>
        <taxon>Alphaproteobacteria</taxon>
        <taxon>Hyphomicrobiales</taxon>
        <taxon>Segnochrobactraceae</taxon>
        <taxon>Segnochrobactrum</taxon>
    </lineage>
</organism>
<evidence type="ECO:0000313" key="4">
    <source>
        <dbReference type="Proteomes" id="UP000332515"/>
    </source>
</evidence>
<keyword evidence="4" id="KW-1185">Reference proteome</keyword>
<dbReference type="GO" id="GO:0003824">
    <property type="term" value="F:catalytic activity"/>
    <property type="evidence" value="ECO:0007669"/>
    <property type="project" value="InterPro"/>
</dbReference>
<sequence length="138" mass="15048">MTRFHLDPRLSGDTTPVVELPLSLVLLHHDANYPWTILVPRVPEAIEIADLSAAQRAVLTEEIVMVGDAVRGLTGCHKLNVAALGNQVPQLHVHVIGRFRDDPAWPGPVWGAAAPNPRSLEARDALIEALRQRLAPAE</sequence>
<proteinExistence type="predicted"/>
<dbReference type="EMBL" id="VWNA01000001">
    <property type="protein sequence ID" value="MQT12419.1"/>
    <property type="molecule type" value="Genomic_DNA"/>
</dbReference>
<evidence type="ECO:0000313" key="3">
    <source>
        <dbReference type="EMBL" id="MQT12419.1"/>
    </source>
</evidence>
<dbReference type="Gene3D" id="3.30.428.10">
    <property type="entry name" value="HIT-like"/>
    <property type="match status" value="1"/>
</dbReference>
<dbReference type="InterPro" id="IPR036265">
    <property type="entry name" value="HIT-like_sf"/>
</dbReference>
<dbReference type="PIRSF" id="PIRSF000714">
    <property type="entry name" value="HIT"/>
    <property type="match status" value="1"/>
</dbReference>
<evidence type="ECO:0000259" key="2">
    <source>
        <dbReference type="PROSITE" id="PS51084"/>
    </source>
</evidence>
<feature type="domain" description="HIT" evidence="2">
    <location>
        <begin position="36"/>
        <end position="105"/>
    </location>
</feature>
<accession>A0A6A7Y3X2</accession>
<dbReference type="InterPro" id="IPR026026">
    <property type="entry name" value="HIT_Hint"/>
</dbReference>
<evidence type="ECO:0000256" key="1">
    <source>
        <dbReference type="PROSITE-ProRule" id="PRU00464"/>
    </source>
</evidence>
<comment type="caution">
    <text evidence="3">The sequence shown here is derived from an EMBL/GenBank/DDBJ whole genome shotgun (WGS) entry which is preliminary data.</text>
</comment>
<dbReference type="PROSITE" id="PS51084">
    <property type="entry name" value="HIT_2"/>
    <property type="match status" value="1"/>
</dbReference>
<dbReference type="AlphaFoldDB" id="A0A6A7Y3X2"/>
<dbReference type="RefSeq" id="WP_153479685.1">
    <property type="nucleotide sequence ID" value="NZ_VWNA01000001.1"/>
</dbReference>
<dbReference type="Proteomes" id="UP000332515">
    <property type="component" value="Unassembled WGS sequence"/>
</dbReference>
<dbReference type="InterPro" id="IPR011146">
    <property type="entry name" value="HIT-like"/>
</dbReference>
<dbReference type="SUPFAM" id="SSF54197">
    <property type="entry name" value="HIT-like"/>
    <property type="match status" value="1"/>
</dbReference>
<reference evidence="3 4" key="1">
    <citation type="submission" date="2019-09" db="EMBL/GenBank/DDBJ databases">
        <title>Segnochrobactrum spirostomi gen. nov., sp. nov., isolated from the ciliate Spirostomum cf. yagiui and description of a novel family, Segnochrobactraceae fam. nov. within the order Rhizobiales of the class Alphaproteobacteria.</title>
        <authorList>
            <person name="Akter S."/>
            <person name="Shazib S.U.A."/>
            <person name="Shin M.K."/>
        </authorList>
    </citation>
    <scope>NUCLEOTIDE SEQUENCE [LARGE SCALE GENOMIC DNA]</scope>
    <source>
        <strain evidence="3 4">Sp-1</strain>
    </source>
</reference>
<gene>
    <name evidence="3" type="ORF">F0357_07010</name>
</gene>
<dbReference type="Pfam" id="PF01230">
    <property type="entry name" value="HIT"/>
    <property type="match status" value="1"/>
</dbReference>
<comment type="caution">
    <text evidence="1">Lacks conserved residue(s) required for the propagation of feature annotation.</text>
</comment>